<dbReference type="CDD" id="cd06225">
    <property type="entry name" value="HAMP"/>
    <property type="match status" value="1"/>
</dbReference>
<dbReference type="CDD" id="cd12912">
    <property type="entry name" value="PDC2_MCP_like"/>
    <property type="match status" value="1"/>
</dbReference>
<evidence type="ECO:0000256" key="11">
    <source>
        <dbReference type="SAM" id="Phobius"/>
    </source>
</evidence>
<dbReference type="STRING" id="177439.DP2705"/>
<evidence type="ECO:0000259" key="14">
    <source>
        <dbReference type="PROSITE" id="PS50885"/>
    </source>
</evidence>
<dbReference type="GO" id="GO:0006935">
    <property type="term" value="P:chemotaxis"/>
    <property type="evidence" value="ECO:0007669"/>
    <property type="project" value="UniProtKB-KW"/>
</dbReference>
<comment type="subcellular location">
    <subcellularLocation>
        <location evidence="1">Cell inner membrane</location>
        <topology evidence="1">Multi-pass membrane protein</topology>
    </subcellularLocation>
</comment>
<dbReference type="InterPro" id="IPR003660">
    <property type="entry name" value="HAMP_dom"/>
</dbReference>
<dbReference type="Gene3D" id="6.10.340.10">
    <property type="match status" value="1"/>
</dbReference>
<dbReference type="AlphaFoldDB" id="Q6AJP6"/>
<evidence type="ECO:0000256" key="6">
    <source>
        <dbReference type="ARBA" id="ARBA00022989"/>
    </source>
</evidence>
<evidence type="ECO:0000256" key="7">
    <source>
        <dbReference type="ARBA" id="ARBA00023136"/>
    </source>
</evidence>
<evidence type="ECO:0000256" key="2">
    <source>
        <dbReference type="ARBA" id="ARBA00022475"/>
    </source>
</evidence>
<keyword evidence="2" id="KW-1003">Cell membrane</keyword>
<dbReference type="GO" id="GO:0005886">
    <property type="term" value="C:plasma membrane"/>
    <property type="evidence" value="ECO:0007669"/>
    <property type="project" value="UniProtKB-SubCell"/>
</dbReference>
<dbReference type="InterPro" id="IPR033479">
    <property type="entry name" value="dCache_1"/>
</dbReference>
<dbReference type="SMART" id="SM00283">
    <property type="entry name" value="MA"/>
    <property type="match status" value="1"/>
</dbReference>
<gene>
    <name evidence="15" type="ordered locus">DP2705</name>
</gene>
<evidence type="ECO:0000313" key="16">
    <source>
        <dbReference type="Proteomes" id="UP000000602"/>
    </source>
</evidence>
<keyword evidence="3" id="KW-0145">Chemotaxis</keyword>
<name>Q6AJP6_DESPS</name>
<dbReference type="Pfam" id="PF02743">
    <property type="entry name" value="dCache_1"/>
    <property type="match status" value="1"/>
</dbReference>
<keyword evidence="7 11" id="KW-0472">Membrane</keyword>
<evidence type="ECO:0000256" key="1">
    <source>
        <dbReference type="ARBA" id="ARBA00004429"/>
    </source>
</evidence>
<accession>Q6AJP6</accession>
<dbReference type="HOGENOM" id="CLU_000445_107_12_7"/>
<comment type="similarity">
    <text evidence="9">Belongs to the methyl-accepting chemotaxis (MCP) protein family.</text>
</comment>
<proteinExistence type="inferred from homology"/>
<dbReference type="PROSITE" id="PS50885">
    <property type="entry name" value="HAMP"/>
    <property type="match status" value="1"/>
</dbReference>
<feature type="domain" description="Methyl-accepting transducer" evidence="12">
    <location>
        <begin position="407"/>
        <end position="657"/>
    </location>
</feature>
<sequence>MLKKMKLKTRMLLIICTVMALALTTTIGIVTSMSGKLAKQEALEKAEEMAYRYGGTVRADVNIAANAARTLAQVFEGIKTSSAGLENDRTLPQRQLMNQLLKQVLVKNPHFYGVWSIWEPNALDGRDKVFANTEGHDSTGRFVPIWDRYSGRPESRICSKYEHEGEGDYYLIPQRTGKEAITEPYTFNVAGQDYLMATVTVPIIVDGRVLGVVGIDIALKTFQETFAGIKIYETGYLSIVSNSGLYISHPNGDRLGEDFFAMDPWAKEFRQKIKSGKPFITENFSKTLHDRVIRISAPISIGRSDSPWAAIINIPEKEVLKDAHAIKNTCILVAIISMIVLMITVYFFTGQIIRPILRAITFAETVAKGDLSKTITTRREDEIGTLITALNNMVTRLSSMFRDISADVTQLSSSSADLSAVSTQMSTGAHDTTENTDSVAAAVEEMSTNMSCVAAGAEQSFQNINRVAAATEQITGAIEQIARNSEEARNVSKEAVFSAQRSSAKVKALGTIAHEINTVTEVITEISAQTNLLALNATIEAARAGDAGKGFAVVANEIKHLAYQTAEATQEIKEKIEGIQTSTDETVTEIGHISEVIFCTNEIVSSIAEEVNEQSAATREISESISQASLGLKEVSDNVAQSSNVAKMISEDVGHVHQAAEEIADSSSDVKRNAEELSDLSTQLKKMVSQFKV</sequence>
<dbReference type="PANTHER" id="PTHR32089:SF112">
    <property type="entry name" value="LYSOZYME-LIKE PROTEIN-RELATED"/>
    <property type="match status" value="1"/>
</dbReference>
<dbReference type="Pfam" id="PF00672">
    <property type="entry name" value="HAMP"/>
    <property type="match status" value="1"/>
</dbReference>
<dbReference type="InterPro" id="IPR000727">
    <property type="entry name" value="T_SNARE_dom"/>
</dbReference>
<evidence type="ECO:0000256" key="4">
    <source>
        <dbReference type="ARBA" id="ARBA00022519"/>
    </source>
</evidence>
<keyword evidence="6 11" id="KW-1133">Transmembrane helix</keyword>
<feature type="domain" description="T-SNARE coiled-coil homology" evidence="13">
    <location>
        <begin position="580"/>
        <end position="642"/>
    </location>
</feature>
<evidence type="ECO:0000259" key="13">
    <source>
        <dbReference type="PROSITE" id="PS50192"/>
    </source>
</evidence>
<dbReference type="eggNOG" id="COG0840">
    <property type="taxonomic scope" value="Bacteria"/>
</dbReference>
<dbReference type="GO" id="GO:0007165">
    <property type="term" value="P:signal transduction"/>
    <property type="evidence" value="ECO:0007669"/>
    <property type="project" value="UniProtKB-KW"/>
</dbReference>
<evidence type="ECO:0000256" key="9">
    <source>
        <dbReference type="ARBA" id="ARBA00029447"/>
    </source>
</evidence>
<feature type="domain" description="HAMP" evidence="14">
    <location>
        <begin position="350"/>
        <end position="402"/>
    </location>
</feature>
<feature type="transmembrane region" description="Helical" evidence="11">
    <location>
        <begin position="331"/>
        <end position="349"/>
    </location>
</feature>
<protein>
    <submittedName>
        <fullName evidence="15">Related to methyl-accepting chemotaxis protein</fullName>
    </submittedName>
</protein>
<dbReference type="Gene3D" id="1.10.287.950">
    <property type="entry name" value="Methyl-accepting chemotaxis protein"/>
    <property type="match status" value="1"/>
</dbReference>
<keyword evidence="16" id="KW-1185">Reference proteome</keyword>
<keyword evidence="4" id="KW-0997">Cell inner membrane</keyword>
<dbReference type="PANTHER" id="PTHR32089">
    <property type="entry name" value="METHYL-ACCEPTING CHEMOTAXIS PROTEIN MCPB"/>
    <property type="match status" value="1"/>
</dbReference>
<dbReference type="SMART" id="SM00304">
    <property type="entry name" value="HAMP"/>
    <property type="match status" value="1"/>
</dbReference>
<dbReference type="CDD" id="cd12913">
    <property type="entry name" value="PDC1_MCP_like"/>
    <property type="match status" value="1"/>
</dbReference>
<evidence type="ECO:0000313" key="15">
    <source>
        <dbReference type="EMBL" id="CAG37434.1"/>
    </source>
</evidence>
<dbReference type="InterPro" id="IPR004089">
    <property type="entry name" value="MCPsignal_dom"/>
</dbReference>
<evidence type="ECO:0000256" key="10">
    <source>
        <dbReference type="PROSITE-ProRule" id="PRU00284"/>
    </source>
</evidence>
<dbReference type="PROSITE" id="PS50111">
    <property type="entry name" value="CHEMOTAXIS_TRANSDUC_2"/>
    <property type="match status" value="1"/>
</dbReference>
<evidence type="ECO:0000259" key="12">
    <source>
        <dbReference type="PROSITE" id="PS50111"/>
    </source>
</evidence>
<evidence type="ECO:0000256" key="8">
    <source>
        <dbReference type="ARBA" id="ARBA00023224"/>
    </source>
</evidence>
<reference evidence="16" key="1">
    <citation type="journal article" date="2004" name="Environ. Microbiol.">
        <title>The genome of Desulfotalea psychrophila, a sulfate-reducing bacterium from permanently cold Arctic sediments.</title>
        <authorList>
            <person name="Rabus R."/>
            <person name="Ruepp A."/>
            <person name="Frickey T."/>
            <person name="Rattei T."/>
            <person name="Fartmann B."/>
            <person name="Stark M."/>
            <person name="Bauer M."/>
            <person name="Zibat A."/>
            <person name="Lombardot T."/>
            <person name="Becker I."/>
            <person name="Amann J."/>
            <person name="Gellner K."/>
            <person name="Teeling H."/>
            <person name="Leuschner W.D."/>
            <person name="Gloeckner F.-O."/>
            <person name="Lupas A.N."/>
            <person name="Amann R."/>
            <person name="Klenk H.-P."/>
        </authorList>
    </citation>
    <scope>NUCLEOTIDE SEQUENCE [LARGE SCALE GENOMIC DNA]</scope>
    <source>
        <strain evidence="16">DSM 12343 / LSv54</strain>
    </source>
</reference>
<dbReference type="PROSITE" id="PS50192">
    <property type="entry name" value="T_SNARE"/>
    <property type="match status" value="1"/>
</dbReference>
<dbReference type="Proteomes" id="UP000000602">
    <property type="component" value="Chromosome"/>
</dbReference>
<keyword evidence="5 11" id="KW-0812">Transmembrane</keyword>
<dbReference type="Gene3D" id="3.30.450.20">
    <property type="entry name" value="PAS domain"/>
    <property type="match status" value="2"/>
</dbReference>
<evidence type="ECO:0000256" key="5">
    <source>
        <dbReference type="ARBA" id="ARBA00022692"/>
    </source>
</evidence>
<organism evidence="15 16">
    <name type="scientific">Desulfotalea psychrophila (strain LSv54 / DSM 12343)</name>
    <dbReference type="NCBI Taxonomy" id="177439"/>
    <lineage>
        <taxon>Bacteria</taxon>
        <taxon>Pseudomonadati</taxon>
        <taxon>Thermodesulfobacteriota</taxon>
        <taxon>Desulfobulbia</taxon>
        <taxon>Desulfobulbales</taxon>
        <taxon>Desulfocapsaceae</taxon>
        <taxon>Desulfotalea</taxon>
    </lineage>
</organism>
<dbReference type="SUPFAM" id="SSF58104">
    <property type="entry name" value="Methyl-accepting chemotaxis protein (MCP) signaling domain"/>
    <property type="match status" value="1"/>
</dbReference>
<evidence type="ECO:0000256" key="3">
    <source>
        <dbReference type="ARBA" id="ARBA00022500"/>
    </source>
</evidence>
<dbReference type="KEGG" id="dps:DP2705"/>
<keyword evidence="8 10" id="KW-0807">Transducer</keyword>
<dbReference type="Pfam" id="PF00015">
    <property type="entry name" value="MCPsignal"/>
    <property type="match status" value="1"/>
</dbReference>
<dbReference type="EMBL" id="CR522870">
    <property type="protein sequence ID" value="CAG37434.1"/>
    <property type="molecule type" value="Genomic_DNA"/>
</dbReference>